<comment type="similarity">
    <text evidence="2">Belongs to the alpha-carbonic anhydrase family.</text>
</comment>
<organism evidence="9">
    <name type="scientific">Hirondellea gigas</name>
    <dbReference type="NCBI Taxonomy" id="1518452"/>
    <lineage>
        <taxon>Eukaryota</taxon>
        <taxon>Metazoa</taxon>
        <taxon>Ecdysozoa</taxon>
        <taxon>Arthropoda</taxon>
        <taxon>Crustacea</taxon>
        <taxon>Multicrustacea</taxon>
        <taxon>Malacostraca</taxon>
        <taxon>Eumalacostraca</taxon>
        <taxon>Peracarida</taxon>
        <taxon>Amphipoda</taxon>
        <taxon>Amphilochidea</taxon>
        <taxon>Lysianassida</taxon>
        <taxon>Lysianassidira</taxon>
        <taxon>Lysianassoidea</taxon>
        <taxon>Lysianassidae</taxon>
        <taxon>Hirondellea</taxon>
    </lineage>
</organism>
<reference evidence="9" key="2">
    <citation type="journal article" date="2018" name="Biosci. Biotechnol. Biochem.">
        <title>Polysaccharide hydrolase of the hadal zone amphipods Hirondellea gigas.</title>
        <authorList>
            <person name="Kobayashi H."/>
            <person name="Nagahama T."/>
            <person name="Arai W."/>
            <person name="Sasagawa Y."/>
            <person name="Umeda M."/>
            <person name="Hayashi T."/>
            <person name="Nikaido I."/>
            <person name="Watanabe H."/>
            <person name="Oguri K."/>
            <person name="Kitazato H."/>
            <person name="Fujioka K."/>
            <person name="Kido Y."/>
            <person name="Takami H."/>
        </authorList>
    </citation>
    <scope>NUCLEOTIDE SEQUENCE</scope>
    <source>
        <tissue evidence="9">Whole body</tissue>
    </source>
</reference>
<name>A0A2P2HYP5_9CRUS</name>
<sequence>MASWGYAKENGPATWSKAFPIAAGKVQSPIDIKRSLCTLDSALKPIVVDYTNVEVGELTNTGSSWKAQITGGKSSLTGGPLNSVFALEQFHAHWGSNDKVGSEHTIDGAPTSAELHLVHWDTEQFQCFGDAASVRGGLAVLGMMLKVGKANPELDKLTKLMAFIPYKSQTVNISEKINCSHFFPANKSYFTYDGSLTTPPCYESVNWIVFEEPVEVSAQQLAAFRSLKSYCKSGSCPCDTLAGKIVDNFRPCCPVNDRKVRAFKEVATNG</sequence>
<evidence type="ECO:0000256" key="2">
    <source>
        <dbReference type="ARBA" id="ARBA00010718"/>
    </source>
</evidence>
<dbReference type="InterPro" id="IPR036398">
    <property type="entry name" value="CA_dom_sf"/>
</dbReference>
<dbReference type="GO" id="GO:0008270">
    <property type="term" value="F:zinc ion binding"/>
    <property type="evidence" value="ECO:0007669"/>
    <property type="project" value="InterPro"/>
</dbReference>
<keyword evidence="4" id="KW-0479">Metal-binding</keyword>
<dbReference type="GO" id="GO:0005737">
    <property type="term" value="C:cytoplasm"/>
    <property type="evidence" value="ECO:0007669"/>
    <property type="project" value="TreeGrafter"/>
</dbReference>
<comment type="catalytic activity">
    <reaction evidence="7">
        <text>hydrogencarbonate + H(+) = CO2 + H2O</text>
        <dbReference type="Rhea" id="RHEA:10748"/>
        <dbReference type="ChEBI" id="CHEBI:15377"/>
        <dbReference type="ChEBI" id="CHEBI:15378"/>
        <dbReference type="ChEBI" id="CHEBI:16526"/>
        <dbReference type="ChEBI" id="CHEBI:17544"/>
        <dbReference type="EC" id="4.2.1.1"/>
    </reaction>
</comment>
<reference evidence="10" key="1">
    <citation type="submission" date="2017-11" db="EMBL/GenBank/DDBJ databases">
        <title>The sensing device of the deep-sea amphipod.</title>
        <authorList>
            <person name="Kobayashi H."/>
            <person name="Nagahama T."/>
            <person name="Arai W."/>
            <person name="Sasagawa Y."/>
            <person name="Umeda M."/>
            <person name="Hayashi T."/>
            <person name="Nikaido I."/>
            <person name="Watanabe H."/>
            <person name="Oguri K."/>
            <person name="Kitazato H."/>
            <person name="Fujioka K."/>
            <person name="Kido Y."/>
            <person name="Takami H."/>
        </authorList>
    </citation>
    <scope>NUCLEOTIDE SEQUENCE</scope>
    <source>
        <tissue evidence="10">Whole body</tissue>
    </source>
</reference>
<evidence type="ECO:0000256" key="3">
    <source>
        <dbReference type="ARBA" id="ARBA00012925"/>
    </source>
</evidence>
<dbReference type="EMBL" id="IACT01000679">
    <property type="protein sequence ID" value="LAC20068.1"/>
    <property type="molecule type" value="mRNA"/>
</dbReference>
<dbReference type="PROSITE" id="PS51144">
    <property type="entry name" value="ALPHA_CA_2"/>
    <property type="match status" value="1"/>
</dbReference>
<comment type="cofactor">
    <cofactor evidence="1">
        <name>Zn(2+)</name>
        <dbReference type="ChEBI" id="CHEBI:29105"/>
    </cofactor>
</comment>
<evidence type="ECO:0000256" key="7">
    <source>
        <dbReference type="ARBA" id="ARBA00048348"/>
    </source>
</evidence>
<dbReference type="SUPFAM" id="SSF51069">
    <property type="entry name" value="Carbonic anhydrase"/>
    <property type="match status" value="1"/>
</dbReference>
<evidence type="ECO:0000256" key="5">
    <source>
        <dbReference type="ARBA" id="ARBA00022833"/>
    </source>
</evidence>
<dbReference type="InterPro" id="IPR001148">
    <property type="entry name" value="CA_dom"/>
</dbReference>
<dbReference type="SMART" id="SM01057">
    <property type="entry name" value="Carb_anhydrase"/>
    <property type="match status" value="1"/>
</dbReference>
<keyword evidence="6" id="KW-0456">Lyase</keyword>
<evidence type="ECO:0000256" key="1">
    <source>
        <dbReference type="ARBA" id="ARBA00001947"/>
    </source>
</evidence>
<feature type="domain" description="Alpha-carbonic anhydrase" evidence="8">
    <location>
        <begin position="2"/>
        <end position="264"/>
    </location>
</feature>
<keyword evidence="5" id="KW-0862">Zinc</keyword>
<evidence type="ECO:0000313" key="10">
    <source>
        <dbReference type="EMBL" id="LAC20068.1"/>
    </source>
</evidence>
<dbReference type="EMBL" id="IACF01001177">
    <property type="protein sequence ID" value="LAB66892.1"/>
    <property type="molecule type" value="mRNA"/>
</dbReference>
<evidence type="ECO:0000256" key="6">
    <source>
        <dbReference type="ARBA" id="ARBA00023239"/>
    </source>
</evidence>
<evidence type="ECO:0000259" key="8">
    <source>
        <dbReference type="PROSITE" id="PS51144"/>
    </source>
</evidence>
<protein>
    <recommendedName>
        <fullName evidence="3">carbonic anhydrase</fullName>
        <ecNumber evidence="3">4.2.1.1</ecNumber>
    </recommendedName>
</protein>
<proteinExistence type="evidence at transcript level"/>
<dbReference type="EC" id="4.2.1.1" evidence="3"/>
<evidence type="ECO:0000313" key="9">
    <source>
        <dbReference type="EMBL" id="LAB66892.1"/>
    </source>
</evidence>
<dbReference type="InterPro" id="IPR023561">
    <property type="entry name" value="Carbonic_anhydrase_a-class"/>
</dbReference>
<accession>A0A2P2HYP5</accession>
<dbReference type="AlphaFoldDB" id="A0A2P2HYP5"/>
<dbReference type="Gene3D" id="3.10.200.10">
    <property type="entry name" value="Alpha carbonic anhydrase"/>
    <property type="match status" value="1"/>
</dbReference>
<dbReference type="Pfam" id="PF00194">
    <property type="entry name" value="Carb_anhydrase"/>
    <property type="match status" value="1"/>
</dbReference>
<evidence type="ECO:0000256" key="4">
    <source>
        <dbReference type="ARBA" id="ARBA00022723"/>
    </source>
</evidence>
<dbReference type="PANTHER" id="PTHR18952">
    <property type="entry name" value="CARBONIC ANHYDRASE"/>
    <property type="match status" value="1"/>
</dbReference>
<dbReference type="PANTHER" id="PTHR18952:SF141">
    <property type="entry name" value="CARBONIC ANHYDRASE"/>
    <property type="match status" value="1"/>
</dbReference>
<dbReference type="GO" id="GO:0004089">
    <property type="term" value="F:carbonate dehydratase activity"/>
    <property type="evidence" value="ECO:0007669"/>
    <property type="project" value="UniProtKB-EC"/>
</dbReference>